<reference evidence="8" key="1">
    <citation type="journal article" date="2020" name="ISME J.">
        <title>Gammaproteobacteria mediating utilization of methyl-, sulfur- and petroleum organic compounds in deep ocean hydrothermal plumes.</title>
        <authorList>
            <person name="Zhou Z."/>
            <person name="Liu Y."/>
            <person name="Pan J."/>
            <person name="Cron B.R."/>
            <person name="Toner B.M."/>
            <person name="Anantharaman K."/>
            <person name="Breier J.A."/>
            <person name="Dick G.J."/>
            <person name="Li M."/>
        </authorList>
    </citation>
    <scope>NUCLEOTIDE SEQUENCE</scope>
    <source>
        <strain evidence="8">SZUA-1476</strain>
    </source>
</reference>
<keyword evidence="4" id="KW-0547">Nucleotide-binding</keyword>
<dbReference type="GO" id="GO:0006281">
    <property type="term" value="P:DNA repair"/>
    <property type="evidence" value="ECO:0007669"/>
    <property type="project" value="TreeGrafter"/>
</dbReference>
<dbReference type="InterPro" id="IPR003593">
    <property type="entry name" value="AAA+_ATPase"/>
</dbReference>
<dbReference type="Gene3D" id="1.10.8.60">
    <property type="match status" value="1"/>
</dbReference>
<dbReference type="Proteomes" id="UP000653692">
    <property type="component" value="Unassembled WGS sequence"/>
</dbReference>
<evidence type="ECO:0000256" key="2">
    <source>
        <dbReference type="ARBA" id="ARBA00014164"/>
    </source>
</evidence>
<dbReference type="InterPro" id="IPR003959">
    <property type="entry name" value="ATPase_AAA_core"/>
</dbReference>
<dbReference type="InterPro" id="IPR027417">
    <property type="entry name" value="P-loop_NTPase"/>
</dbReference>
<accession>A0A832ZEN8</accession>
<dbReference type="SUPFAM" id="SSF48019">
    <property type="entry name" value="post-AAA+ oligomerization domain-like"/>
    <property type="match status" value="1"/>
</dbReference>
<dbReference type="InterPro" id="IPR047854">
    <property type="entry name" value="RFC_lid"/>
</dbReference>
<protein>
    <recommendedName>
        <fullName evidence="2">Replication factor C small subunit</fullName>
    </recommendedName>
    <alternativeName>
        <fullName evidence="6">Clamp loader small subunit</fullName>
    </alternativeName>
</protein>
<comment type="caution">
    <text evidence="8">The sequence shown here is derived from an EMBL/GenBank/DDBJ whole genome shotgun (WGS) entry which is preliminary data.</text>
</comment>
<evidence type="ECO:0000256" key="1">
    <source>
        <dbReference type="ARBA" id="ARBA00009668"/>
    </source>
</evidence>
<dbReference type="CDD" id="cd00009">
    <property type="entry name" value="AAA"/>
    <property type="match status" value="1"/>
</dbReference>
<comment type="similarity">
    <text evidence="1">Belongs to the activator 1 small subunits family. RfcS subfamily.</text>
</comment>
<dbReference type="GO" id="GO:0005663">
    <property type="term" value="C:DNA replication factor C complex"/>
    <property type="evidence" value="ECO:0007669"/>
    <property type="project" value="TreeGrafter"/>
</dbReference>
<dbReference type="CDD" id="cd18140">
    <property type="entry name" value="HLD_clamp_RFC"/>
    <property type="match status" value="1"/>
</dbReference>
<dbReference type="Pfam" id="PF00004">
    <property type="entry name" value="AAA"/>
    <property type="match status" value="1"/>
</dbReference>
<gene>
    <name evidence="8" type="ORF">EYH24_01405</name>
</gene>
<organism evidence="8 9">
    <name type="scientific">Thermococcus paralvinellae</name>
    <dbReference type="NCBI Taxonomy" id="582419"/>
    <lineage>
        <taxon>Archaea</taxon>
        <taxon>Methanobacteriati</taxon>
        <taxon>Methanobacteriota</taxon>
        <taxon>Thermococci</taxon>
        <taxon>Thermococcales</taxon>
        <taxon>Thermococcaceae</taxon>
        <taxon>Thermococcus</taxon>
    </lineage>
</organism>
<dbReference type="EMBL" id="DQUR01000049">
    <property type="protein sequence ID" value="HIP88636.1"/>
    <property type="molecule type" value="Genomic_DNA"/>
</dbReference>
<dbReference type="Gene3D" id="3.40.50.300">
    <property type="entry name" value="P-loop containing nucleotide triphosphate hydrolases"/>
    <property type="match status" value="1"/>
</dbReference>
<feature type="non-terminal residue" evidence="8">
    <location>
        <position position="281"/>
    </location>
</feature>
<sequence>MSEEVKEVKILEKPWVEKYRPRILDEIVGQDHIVKRLKHYVRTGSMPHLLFAGPPGVGKTTAALCLTRELFGEHWRHNFLELNASDERGINVIREKVKEFARTKPIGGASFKIIFLDEADALTQDAQQALRRMMEMFSNNVRFILSCNYSSKIIEPIQSRCAIFRFRPLKDEDIAKRIKFIAESEGLELTEDGLQAILYVAEGDLRRAINVLQAAAALDTKVTDENVFMVASRARPEDVREMMLMALEGNFLKAREKLREILLKQGLSGEDVLIQMHREVF</sequence>
<dbReference type="SMART" id="SM00382">
    <property type="entry name" value="AAA"/>
    <property type="match status" value="1"/>
</dbReference>
<dbReference type="FunFam" id="3.40.50.300:FF:000129">
    <property type="entry name" value="Replication factor C subunit 5"/>
    <property type="match status" value="1"/>
</dbReference>
<evidence type="ECO:0000313" key="8">
    <source>
        <dbReference type="EMBL" id="HIP88636.1"/>
    </source>
</evidence>
<dbReference type="Pfam" id="PF21960">
    <property type="entry name" value="RCF1-5-like_lid"/>
    <property type="match status" value="1"/>
</dbReference>
<evidence type="ECO:0000256" key="6">
    <source>
        <dbReference type="ARBA" id="ARBA00031749"/>
    </source>
</evidence>
<dbReference type="InterPro" id="IPR050238">
    <property type="entry name" value="DNA_Rep/Repair_Clamp_Loader"/>
</dbReference>
<evidence type="ECO:0000259" key="7">
    <source>
        <dbReference type="SMART" id="SM00382"/>
    </source>
</evidence>
<keyword evidence="5" id="KW-0067">ATP-binding</keyword>
<name>A0A832ZEN8_9EURY</name>
<dbReference type="GO" id="GO:0005524">
    <property type="term" value="F:ATP binding"/>
    <property type="evidence" value="ECO:0007669"/>
    <property type="project" value="UniProtKB-KW"/>
</dbReference>
<dbReference type="NCBIfam" id="NF001679">
    <property type="entry name" value="PRK00440.1"/>
    <property type="match status" value="1"/>
</dbReference>
<dbReference type="Pfam" id="PF08542">
    <property type="entry name" value="Rep_fac_C"/>
    <property type="match status" value="1"/>
</dbReference>
<dbReference type="PANTHER" id="PTHR11669">
    <property type="entry name" value="REPLICATION FACTOR C / DNA POLYMERASE III GAMMA-TAU SUBUNIT"/>
    <property type="match status" value="1"/>
</dbReference>
<dbReference type="GO" id="GO:0016887">
    <property type="term" value="F:ATP hydrolysis activity"/>
    <property type="evidence" value="ECO:0007669"/>
    <property type="project" value="InterPro"/>
</dbReference>
<dbReference type="PANTHER" id="PTHR11669:SF20">
    <property type="entry name" value="REPLICATION FACTOR C SUBUNIT 4"/>
    <property type="match status" value="1"/>
</dbReference>
<dbReference type="FunFam" id="1.10.8.60:FF:000012">
    <property type="entry name" value="Replication factor C subunit 4"/>
    <property type="match status" value="1"/>
</dbReference>
<dbReference type="GO" id="GO:0003677">
    <property type="term" value="F:DNA binding"/>
    <property type="evidence" value="ECO:0007669"/>
    <property type="project" value="InterPro"/>
</dbReference>
<dbReference type="SUPFAM" id="SSF52540">
    <property type="entry name" value="P-loop containing nucleoside triphosphate hydrolases"/>
    <property type="match status" value="1"/>
</dbReference>
<evidence type="ECO:0000313" key="9">
    <source>
        <dbReference type="Proteomes" id="UP000653692"/>
    </source>
</evidence>
<dbReference type="Gene3D" id="1.20.272.10">
    <property type="match status" value="1"/>
</dbReference>
<evidence type="ECO:0000256" key="3">
    <source>
        <dbReference type="ARBA" id="ARBA00022705"/>
    </source>
</evidence>
<dbReference type="InterPro" id="IPR008921">
    <property type="entry name" value="DNA_pol3_clamp-load_cplx_C"/>
</dbReference>
<evidence type="ECO:0000256" key="5">
    <source>
        <dbReference type="ARBA" id="ARBA00022840"/>
    </source>
</evidence>
<dbReference type="InterPro" id="IPR013748">
    <property type="entry name" value="Rep_factorC_C"/>
</dbReference>
<keyword evidence="3" id="KW-0235">DNA replication</keyword>
<dbReference type="AlphaFoldDB" id="A0A832ZEN8"/>
<dbReference type="GO" id="GO:0006261">
    <property type="term" value="P:DNA-templated DNA replication"/>
    <property type="evidence" value="ECO:0007669"/>
    <property type="project" value="TreeGrafter"/>
</dbReference>
<feature type="domain" description="AAA+ ATPase" evidence="7">
    <location>
        <begin position="45"/>
        <end position="176"/>
    </location>
</feature>
<proteinExistence type="inferred from homology"/>
<evidence type="ECO:0000256" key="4">
    <source>
        <dbReference type="ARBA" id="ARBA00022741"/>
    </source>
</evidence>
<dbReference type="GO" id="GO:0003689">
    <property type="term" value="F:DNA clamp loader activity"/>
    <property type="evidence" value="ECO:0007669"/>
    <property type="project" value="TreeGrafter"/>
</dbReference>